<dbReference type="STRING" id="680127.SAMN05421593_1350"/>
<reference evidence="1 2" key="1">
    <citation type="submission" date="2016-10" db="EMBL/GenBank/DDBJ databases">
        <authorList>
            <person name="de Groot N.N."/>
        </authorList>
    </citation>
    <scope>NUCLEOTIDE SEQUENCE [LARGE SCALE GENOMIC DNA]</scope>
    <source>
        <strain evidence="1 2">DSM 23031</strain>
    </source>
</reference>
<gene>
    <name evidence="1" type="ORF">SAMN05421593_1350</name>
</gene>
<sequence length="191" mass="22027">MKSPQQQLKLFFPLYERASLLLFLFFIPSKIKAQILFDVKDTSITIGENTILYTTDAGEIHQADLKNSGDQSPKKKNVSKYGKRRKSIFNTNRTAAKHRAEKVRAYPKAESAELAASHPDDFFSSHQKGEAVYASVVIYDHLNFSIESKKLRFSPGYLNLTQNKIVSNSFIFFKDFYWFRYKTRPPPSSRV</sequence>
<proteinExistence type="predicted"/>
<organism evidence="1 2">
    <name type="scientific">Chryseobacterium culicis</name>
    <dbReference type="NCBI Taxonomy" id="680127"/>
    <lineage>
        <taxon>Bacteria</taxon>
        <taxon>Pseudomonadati</taxon>
        <taxon>Bacteroidota</taxon>
        <taxon>Flavobacteriia</taxon>
        <taxon>Flavobacteriales</taxon>
        <taxon>Weeksellaceae</taxon>
        <taxon>Chryseobacterium group</taxon>
        <taxon>Chryseobacterium</taxon>
    </lineage>
</organism>
<dbReference type="RefSeq" id="WP_089690485.1">
    <property type="nucleotide sequence ID" value="NZ_FNWQ01000001.1"/>
</dbReference>
<dbReference type="EMBL" id="FNWQ01000001">
    <property type="protein sequence ID" value="SEH30350.1"/>
    <property type="molecule type" value="Genomic_DNA"/>
</dbReference>
<evidence type="ECO:0000313" key="2">
    <source>
        <dbReference type="Proteomes" id="UP000198561"/>
    </source>
</evidence>
<protein>
    <submittedName>
        <fullName evidence="1">Uncharacterized protein</fullName>
    </submittedName>
</protein>
<evidence type="ECO:0000313" key="1">
    <source>
        <dbReference type="EMBL" id="SEH30350.1"/>
    </source>
</evidence>
<dbReference type="OrthoDB" id="1265226at2"/>
<dbReference type="Proteomes" id="UP000198561">
    <property type="component" value="Unassembled WGS sequence"/>
</dbReference>
<dbReference type="AlphaFoldDB" id="A0A1H6H8A9"/>
<accession>A0A1H6H8A9</accession>
<name>A0A1H6H8A9_CHRCI</name>